<keyword evidence="3" id="KW-1185">Reference proteome</keyword>
<protein>
    <submittedName>
        <fullName evidence="2">Uncharacterized protein</fullName>
    </submittedName>
</protein>
<organism evidence="2 3">
    <name type="scientific">Iphiclides podalirius</name>
    <name type="common">scarce swallowtail</name>
    <dbReference type="NCBI Taxonomy" id="110791"/>
    <lineage>
        <taxon>Eukaryota</taxon>
        <taxon>Metazoa</taxon>
        <taxon>Ecdysozoa</taxon>
        <taxon>Arthropoda</taxon>
        <taxon>Hexapoda</taxon>
        <taxon>Insecta</taxon>
        <taxon>Pterygota</taxon>
        <taxon>Neoptera</taxon>
        <taxon>Endopterygota</taxon>
        <taxon>Lepidoptera</taxon>
        <taxon>Glossata</taxon>
        <taxon>Ditrysia</taxon>
        <taxon>Papilionoidea</taxon>
        <taxon>Papilionidae</taxon>
        <taxon>Papilioninae</taxon>
        <taxon>Iphiclides</taxon>
    </lineage>
</organism>
<feature type="non-terminal residue" evidence="2">
    <location>
        <position position="115"/>
    </location>
</feature>
<dbReference type="Proteomes" id="UP000837857">
    <property type="component" value="Chromosome 14"/>
</dbReference>
<dbReference type="EMBL" id="OW152826">
    <property type="protein sequence ID" value="CAH2042722.1"/>
    <property type="molecule type" value="Genomic_DNA"/>
</dbReference>
<accession>A0ABN8I1J1</accession>
<sequence>MISGVTAAIRGQEPLGSDASEEAARAERRRRQRLAQEEFRLKQILKQKTGTDDDRTLCKDNSSLDSLLMAIPSQDIVIEETGSTDAPAKRKSPAPESGNTKRRGSLANKLDIVTK</sequence>
<reference evidence="2" key="1">
    <citation type="submission" date="2022-03" db="EMBL/GenBank/DDBJ databases">
        <authorList>
            <person name="Martin H S."/>
        </authorList>
    </citation>
    <scope>NUCLEOTIDE SEQUENCE</scope>
</reference>
<feature type="region of interest" description="Disordered" evidence="1">
    <location>
        <begin position="1"/>
        <end position="31"/>
    </location>
</feature>
<name>A0ABN8I1J1_9NEOP</name>
<evidence type="ECO:0000313" key="3">
    <source>
        <dbReference type="Proteomes" id="UP000837857"/>
    </source>
</evidence>
<gene>
    <name evidence="2" type="ORF">IPOD504_LOCUS4037</name>
</gene>
<feature type="region of interest" description="Disordered" evidence="1">
    <location>
        <begin position="79"/>
        <end position="115"/>
    </location>
</feature>
<proteinExistence type="predicted"/>
<evidence type="ECO:0000313" key="2">
    <source>
        <dbReference type="EMBL" id="CAH2042722.1"/>
    </source>
</evidence>
<evidence type="ECO:0000256" key="1">
    <source>
        <dbReference type="SAM" id="MobiDB-lite"/>
    </source>
</evidence>